<name>A0A5P2BLY9_STRVZ</name>
<dbReference type="Proteomes" id="UP000323046">
    <property type="component" value="Chromosome"/>
</dbReference>
<reference evidence="4 5" key="1">
    <citation type="submission" date="2018-05" db="EMBL/GenBank/DDBJ databases">
        <title>Streptomyces venezuelae.</title>
        <authorList>
            <person name="Kim W."/>
            <person name="Lee N."/>
            <person name="Cho B.-K."/>
        </authorList>
    </citation>
    <scope>NUCLEOTIDE SEQUENCE [LARGE SCALE GENOMIC DNA]</scope>
    <source>
        <strain evidence="1 5">ATCC 14583</strain>
        <strain evidence="2 4">ATCC 14584</strain>
        <strain evidence="3 6">ATCC 14585</strain>
    </source>
</reference>
<evidence type="ECO:0000313" key="6">
    <source>
        <dbReference type="Proteomes" id="UP000324015"/>
    </source>
</evidence>
<organism evidence="1 5">
    <name type="scientific">Streptomyces venezuelae</name>
    <dbReference type="NCBI Taxonomy" id="54571"/>
    <lineage>
        <taxon>Bacteria</taxon>
        <taxon>Bacillati</taxon>
        <taxon>Actinomycetota</taxon>
        <taxon>Actinomycetes</taxon>
        <taxon>Kitasatosporales</taxon>
        <taxon>Streptomycetaceae</taxon>
        <taxon>Streptomyces</taxon>
    </lineage>
</organism>
<evidence type="ECO:0000313" key="4">
    <source>
        <dbReference type="Proteomes" id="UP000322927"/>
    </source>
</evidence>
<evidence type="ECO:0000313" key="2">
    <source>
        <dbReference type="EMBL" id="QES32714.1"/>
    </source>
</evidence>
<dbReference type="EMBL" id="CP029192">
    <property type="protein sequence ID" value="QES32714.1"/>
    <property type="molecule type" value="Genomic_DNA"/>
</dbReference>
<protein>
    <submittedName>
        <fullName evidence="1">Uncharacterized protein</fullName>
    </submittedName>
</protein>
<dbReference type="OrthoDB" id="3692231at2"/>
<dbReference type="EMBL" id="CP029191">
    <property type="protein sequence ID" value="QES45100.1"/>
    <property type="molecule type" value="Genomic_DNA"/>
</dbReference>
<dbReference type="EMBL" id="CP029193">
    <property type="protein sequence ID" value="QES30738.1"/>
    <property type="molecule type" value="Genomic_DNA"/>
</dbReference>
<dbReference type="Proteomes" id="UP000322927">
    <property type="component" value="Chromosome"/>
</dbReference>
<evidence type="ECO:0000313" key="5">
    <source>
        <dbReference type="Proteomes" id="UP000323046"/>
    </source>
</evidence>
<keyword evidence="5" id="KW-1185">Reference proteome</keyword>
<gene>
    <name evidence="1" type="ORF">DEJ47_33810</name>
    <name evidence="2" type="ORF">DEJ48_04240</name>
    <name evidence="3" type="ORF">DEJ49_32575</name>
</gene>
<evidence type="ECO:0000313" key="1">
    <source>
        <dbReference type="EMBL" id="QES30738.1"/>
    </source>
</evidence>
<accession>A0A5P2BLY9</accession>
<proteinExistence type="predicted"/>
<dbReference type="RefSeq" id="WP_150174904.1">
    <property type="nucleotide sequence ID" value="NZ_CP029191.1"/>
</dbReference>
<evidence type="ECO:0000313" key="3">
    <source>
        <dbReference type="EMBL" id="QES45100.1"/>
    </source>
</evidence>
<dbReference type="AlphaFoldDB" id="A0A5P2BLY9"/>
<dbReference type="Proteomes" id="UP000324015">
    <property type="component" value="Chromosome"/>
</dbReference>
<sequence length="119" mass="13008">MEQREIMQRVVGILTEALEMRRQARENPDGEIDNSGAVGAMLEEMLPPIEIPADATPIEVAAVVGQELGPVIEQITSAFALSFAQLAEVHDEGRTDVTSADVLRSIALHFENEEHEEGE</sequence>